<dbReference type="PANTHER" id="PTHR12864">
    <property type="entry name" value="RAN BINDING PROTEIN 9-RELATED"/>
    <property type="match status" value="1"/>
</dbReference>
<dbReference type="Pfam" id="PF10419">
    <property type="entry name" value="TFIIIC_sub6"/>
    <property type="match status" value="1"/>
</dbReference>
<evidence type="ECO:0000259" key="1">
    <source>
        <dbReference type="PROSITE" id="PS50897"/>
    </source>
</evidence>
<dbReference type="InterPro" id="IPR024964">
    <property type="entry name" value="CTLH/CRA"/>
</dbReference>
<dbReference type="PROSITE" id="PS50897">
    <property type="entry name" value="CTLH"/>
    <property type="match status" value="1"/>
</dbReference>
<proteinExistence type="predicted"/>
<dbReference type="InterPro" id="IPR013144">
    <property type="entry name" value="CRA_dom"/>
</dbReference>
<dbReference type="Pfam" id="PF10607">
    <property type="entry name" value="CTLH"/>
    <property type="match status" value="1"/>
</dbReference>
<dbReference type="InterPro" id="IPR050618">
    <property type="entry name" value="Ubq-SigPath_Reg"/>
</dbReference>
<dbReference type="SMART" id="SM00757">
    <property type="entry name" value="CRA"/>
    <property type="match status" value="1"/>
</dbReference>
<feature type="domain" description="CTLH" evidence="1">
    <location>
        <begin position="77"/>
        <end position="134"/>
    </location>
</feature>
<dbReference type="Pfam" id="PF08513">
    <property type="entry name" value="LisH"/>
    <property type="match status" value="1"/>
</dbReference>
<name>A0A7R8ZGL0_9CRUS</name>
<dbReference type="EMBL" id="OB660102">
    <property type="protein sequence ID" value="CAD7222767.1"/>
    <property type="molecule type" value="Genomic_DNA"/>
</dbReference>
<dbReference type="InterPro" id="IPR019481">
    <property type="entry name" value="TFIIIC_triple_barrel"/>
</dbReference>
<dbReference type="AlphaFoldDB" id="A0A7R8ZGL0"/>
<reference evidence="2" key="1">
    <citation type="submission" date="2020-11" db="EMBL/GenBank/DDBJ databases">
        <authorList>
            <person name="Tran Van P."/>
        </authorList>
    </citation>
    <scope>NUCLEOTIDE SEQUENCE</scope>
</reference>
<gene>
    <name evidence="2" type="ORF">CTOB1V02_LOCUS765</name>
</gene>
<dbReference type="InterPro" id="IPR006595">
    <property type="entry name" value="CTLH_C"/>
</dbReference>
<dbReference type="PROSITE" id="PS50896">
    <property type="entry name" value="LISH"/>
    <property type="match status" value="1"/>
</dbReference>
<protein>
    <recommendedName>
        <fullName evidence="1">CTLH domain-containing protein</fullName>
    </recommendedName>
</protein>
<evidence type="ECO:0000313" key="2">
    <source>
        <dbReference type="EMBL" id="CAD7222767.1"/>
    </source>
</evidence>
<sequence>MSAGRAPIGINIQRCPKDEWMEGIAETQVARSDINALVMEYLVTEGFKEAAEKFREEAEMRSSLGGMSNYSQLDMASMDERIKIRQAVQSGNIKEAIRLVNQGHPELLDDESYLHFHLQQQHLIELIREGKVEEALTYAQTHLSERGEEDPSVLPELERTLALLAFETPEESPFANLLHPSHRQKVASELNAALLKLENHQETMPKMTKLFKLILFAQNELDKAKVQYPKMDTEQFSTDLGDLPPMCRVVRFDLLMSEDEYEESYVFFEVEDTTWAPTLQEGGGSGLIGAAGTKASDVKIIGLETGQPVIQIKDKFFRGSASDAMGTHLHFQGKPADPPPADPLFDSTPPEVFELAFVSHKLVNCKPVFITPKMETVGEAPVRDQAVSDPGSKETNRRR</sequence>
<organism evidence="2">
    <name type="scientific">Cyprideis torosa</name>
    <dbReference type="NCBI Taxonomy" id="163714"/>
    <lineage>
        <taxon>Eukaryota</taxon>
        <taxon>Metazoa</taxon>
        <taxon>Ecdysozoa</taxon>
        <taxon>Arthropoda</taxon>
        <taxon>Crustacea</taxon>
        <taxon>Oligostraca</taxon>
        <taxon>Ostracoda</taxon>
        <taxon>Podocopa</taxon>
        <taxon>Podocopida</taxon>
        <taxon>Cytherocopina</taxon>
        <taxon>Cytheroidea</taxon>
        <taxon>Cytherideidae</taxon>
        <taxon>Cyprideis</taxon>
    </lineage>
</organism>
<dbReference type="SMART" id="SM00667">
    <property type="entry name" value="LisH"/>
    <property type="match status" value="1"/>
</dbReference>
<dbReference type="Gene3D" id="2.60.40.4370">
    <property type="match status" value="1"/>
</dbReference>
<dbReference type="OrthoDB" id="2415936at2759"/>
<dbReference type="SMART" id="SM00668">
    <property type="entry name" value="CTLH"/>
    <property type="match status" value="1"/>
</dbReference>
<accession>A0A7R8ZGL0</accession>
<dbReference type="InterPro" id="IPR006594">
    <property type="entry name" value="LisH"/>
</dbReference>